<dbReference type="Proteomes" id="UP000267096">
    <property type="component" value="Unassembled WGS sequence"/>
</dbReference>
<reference evidence="3" key="1">
    <citation type="submission" date="2017-02" db="UniProtKB">
        <authorList>
            <consortium name="WormBaseParasite"/>
        </authorList>
    </citation>
    <scope>IDENTIFICATION</scope>
</reference>
<proteinExistence type="predicted"/>
<organism evidence="3">
    <name type="scientific">Anisakis simplex</name>
    <name type="common">Herring worm</name>
    <dbReference type="NCBI Taxonomy" id="6269"/>
    <lineage>
        <taxon>Eukaryota</taxon>
        <taxon>Metazoa</taxon>
        <taxon>Ecdysozoa</taxon>
        <taxon>Nematoda</taxon>
        <taxon>Chromadorea</taxon>
        <taxon>Rhabditida</taxon>
        <taxon>Spirurina</taxon>
        <taxon>Ascaridomorpha</taxon>
        <taxon>Ascaridoidea</taxon>
        <taxon>Anisakidae</taxon>
        <taxon>Anisakis</taxon>
        <taxon>Anisakis simplex complex</taxon>
    </lineage>
</organism>
<dbReference type="AlphaFoldDB" id="A0A0M3J784"/>
<name>A0A0M3J784_ANISI</name>
<protein>
    <submittedName>
        <fullName evidence="3">MFS domain-containing protein</fullName>
    </submittedName>
</protein>
<reference evidence="1 2" key="2">
    <citation type="submission" date="2018-11" db="EMBL/GenBank/DDBJ databases">
        <authorList>
            <consortium name="Pathogen Informatics"/>
        </authorList>
    </citation>
    <scope>NUCLEOTIDE SEQUENCE [LARGE SCALE GENOMIC DNA]</scope>
</reference>
<evidence type="ECO:0000313" key="3">
    <source>
        <dbReference type="WBParaSite" id="ASIM_0000342801-mRNA-1"/>
    </source>
</evidence>
<evidence type="ECO:0000313" key="2">
    <source>
        <dbReference type="Proteomes" id="UP000267096"/>
    </source>
</evidence>
<evidence type="ECO:0000313" key="1">
    <source>
        <dbReference type="EMBL" id="VDK21449.1"/>
    </source>
</evidence>
<dbReference type="EMBL" id="UYRR01004941">
    <property type="protein sequence ID" value="VDK21449.1"/>
    <property type="molecule type" value="Genomic_DNA"/>
</dbReference>
<dbReference type="WBParaSite" id="ASIM_0000342801-mRNA-1">
    <property type="protein sequence ID" value="ASIM_0000342801-mRNA-1"/>
    <property type="gene ID" value="ASIM_0000342801"/>
</dbReference>
<accession>A0A0M3J784</accession>
<gene>
    <name evidence="1" type="ORF">ASIM_LOCUS3267</name>
</gene>
<sequence>MFAVVSLMVGGVVMRLAPEDEMNAQIHVNDPNELGNLKSVQVAIAVTFTSGIVLVSDRTGFEKLLT</sequence>
<keyword evidence="2" id="KW-1185">Reference proteome</keyword>